<feature type="region of interest" description="Disordered" evidence="1">
    <location>
        <begin position="25"/>
        <end position="50"/>
    </location>
</feature>
<feature type="region of interest" description="Disordered" evidence="1">
    <location>
        <begin position="222"/>
        <end position="318"/>
    </location>
</feature>
<evidence type="ECO:0000256" key="1">
    <source>
        <dbReference type="SAM" id="MobiDB-lite"/>
    </source>
</evidence>
<name>A0A061RHA0_9CHLO</name>
<organism evidence="2">
    <name type="scientific">Tetraselmis sp. GSL018</name>
    <dbReference type="NCBI Taxonomy" id="582737"/>
    <lineage>
        <taxon>Eukaryota</taxon>
        <taxon>Viridiplantae</taxon>
        <taxon>Chlorophyta</taxon>
        <taxon>core chlorophytes</taxon>
        <taxon>Chlorodendrophyceae</taxon>
        <taxon>Chlorodendrales</taxon>
        <taxon>Chlorodendraceae</taxon>
        <taxon>Tetraselmis</taxon>
    </lineage>
</organism>
<feature type="region of interest" description="Disordered" evidence="1">
    <location>
        <begin position="89"/>
        <end position="197"/>
    </location>
</feature>
<proteinExistence type="predicted"/>
<feature type="compositionally biased region" description="Low complexity" evidence="1">
    <location>
        <begin position="252"/>
        <end position="271"/>
    </location>
</feature>
<feature type="non-terminal residue" evidence="2">
    <location>
        <position position="318"/>
    </location>
</feature>
<protein>
    <submittedName>
        <fullName evidence="2">Uncharacterized protein</fullName>
    </submittedName>
</protein>
<gene>
    <name evidence="2" type="ORF">TSPGSL018_2134</name>
</gene>
<feature type="compositionally biased region" description="Basic residues" evidence="1">
    <location>
        <begin position="137"/>
        <end position="146"/>
    </location>
</feature>
<feature type="compositionally biased region" description="Basic and acidic residues" evidence="1">
    <location>
        <begin position="294"/>
        <end position="308"/>
    </location>
</feature>
<feature type="compositionally biased region" description="Basic and acidic residues" evidence="1">
    <location>
        <begin position="230"/>
        <end position="242"/>
    </location>
</feature>
<feature type="compositionally biased region" description="Basic and acidic residues" evidence="1">
    <location>
        <begin position="163"/>
        <end position="184"/>
    </location>
</feature>
<sequence length="318" mass="33595">MQTTGQNPRGPAIDEVHRARACLGNRVPTAVHPRRAPAEPQAAPYGDPRDGLLQAVEHAPEGAGLRGPAHDVKARALGHPLDRHASLLRRGPEQGRDAAASRGLLLRSPQRRRIPDGQVVGGDAGEGGRAAGELHRPVHTPRRQRRGVGGGSVPRMPPQGGRELLHRHPSVERRHERAERDARARVVGGAPDLKAAGAAPLPDAVCQRRREVAVAVPVVKVGQRQLPPRALRDLKPRPDRGEPAAGAGGRGPAVPCPRLGAGPALEAPGALQDRRQGRRKAHQRRLAGAVPPPVREEAAHVEAERLHAAADAAGDGLP</sequence>
<feature type="compositionally biased region" description="Gly residues" evidence="1">
    <location>
        <begin position="119"/>
        <end position="130"/>
    </location>
</feature>
<feature type="compositionally biased region" description="Basic residues" evidence="1">
    <location>
        <begin position="276"/>
        <end position="285"/>
    </location>
</feature>
<reference evidence="2" key="1">
    <citation type="submission" date="2014-05" db="EMBL/GenBank/DDBJ databases">
        <title>The transcriptome of the halophilic microalga Tetraselmis sp. GSL018 isolated from the Great Salt Lake, Utah.</title>
        <authorList>
            <person name="Jinkerson R.E."/>
            <person name="D'Adamo S."/>
            <person name="Posewitz M.C."/>
        </authorList>
    </citation>
    <scope>NUCLEOTIDE SEQUENCE</scope>
    <source>
        <strain evidence="2">GSL018</strain>
    </source>
</reference>
<dbReference type="AlphaFoldDB" id="A0A061RHA0"/>
<evidence type="ECO:0000313" key="2">
    <source>
        <dbReference type="EMBL" id="JAC71343.1"/>
    </source>
</evidence>
<dbReference type="EMBL" id="GBEZ01014758">
    <property type="protein sequence ID" value="JAC71343.1"/>
    <property type="molecule type" value="Transcribed_RNA"/>
</dbReference>
<feature type="compositionally biased region" description="Low complexity" evidence="1">
    <location>
        <begin position="309"/>
        <end position="318"/>
    </location>
</feature>
<accession>A0A061RHA0</accession>